<accession>A0ABQ3NYR3</accession>
<comment type="caution">
    <text evidence="3">The sequence shown here is derived from an EMBL/GenBank/DDBJ whole genome shotgun (WGS) entry which is preliminary data.</text>
</comment>
<evidence type="ECO:0000313" key="3">
    <source>
        <dbReference type="EMBL" id="GHI17924.1"/>
    </source>
</evidence>
<dbReference type="Proteomes" id="UP000660554">
    <property type="component" value="Unassembled WGS sequence"/>
</dbReference>
<sequence>MANHPMDVVELLETAALLTPEETATDNDLTVRDVWDLLAHDEWETALTMLEGAGNARPLPLALWERLADAARQLHLDHSTAWCHWRASEIRNGMIRADLTLGARGAPVPGHGILRPVWDIGNLSPTGEPAVNVAALWLENTRSLAPGDRATARLVPLTPTQWQHVRPGRRITMHEGRPAIATAVVTEVHLPTSLPPLDPKST</sequence>
<evidence type="ECO:0000256" key="2">
    <source>
        <dbReference type="ARBA" id="ARBA00023134"/>
    </source>
</evidence>
<gene>
    <name evidence="3" type="ORF">Scinn_73870</name>
</gene>
<dbReference type="SUPFAM" id="SSF50465">
    <property type="entry name" value="EF-Tu/eEF-1alpha/eIF2-gamma C-terminal domain"/>
    <property type="match status" value="1"/>
</dbReference>
<proteinExistence type="predicted"/>
<name>A0ABQ3NYR3_STRVG</name>
<dbReference type="GeneID" id="86953947"/>
<keyword evidence="4" id="KW-1185">Reference proteome</keyword>
<dbReference type="RefSeq" id="WP_308319381.1">
    <property type="nucleotide sequence ID" value="NZ_JAGINR010000001.1"/>
</dbReference>
<evidence type="ECO:0000313" key="4">
    <source>
        <dbReference type="Proteomes" id="UP000660554"/>
    </source>
</evidence>
<dbReference type="Gene3D" id="2.40.30.10">
    <property type="entry name" value="Translation factors"/>
    <property type="match status" value="1"/>
</dbReference>
<protein>
    <submittedName>
        <fullName evidence="3">Uncharacterized protein</fullName>
    </submittedName>
</protein>
<organism evidence="3 4">
    <name type="scientific">Streptomyces virginiae</name>
    <name type="common">Streptomyces cinnamonensis</name>
    <dbReference type="NCBI Taxonomy" id="1961"/>
    <lineage>
        <taxon>Bacteria</taxon>
        <taxon>Bacillati</taxon>
        <taxon>Actinomycetota</taxon>
        <taxon>Actinomycetes</taxon>
        <taxon>Kitasatosporales</taxon>
        <taxon>Streptomycetaceae</taxon>
        <taxon>Streptomyces</taxon>
    </lineage>
</organism>
<dbReference type="EMBL" id="BNDV01000018">
    <property type="protein sequence ID" value="GHI17924.1"/>
    <property type="molecule type" value="Genomic_DNA"/>
</dbReference>
<evidence type="ECO:0000256" key="1">
    <source>
        <dbReference type="ARBA" id="ARBA00022741"/>
    </source>
</evidence>
<dbReference type="InterPro" id="IPR009001">
    <property type="entry name" value="Transl_elong_EF1A/Init_IF2_C"/>
</dbReference>
<keyword evidence="2" id="KW-0342">GTP-binding</keyword>
<reference evidence="4" key="1">
    <citation type="submission" date="2020-09" db="EMBL/GenBank/DDBJ databases">
        <title>Whole genome shotgun sequence of Streptomyces cinnamonensis NBRC 15873.</title>
        <authorList>
            <person name="Komaki H."/>
            <person name="Tamura T."/>
        </authorList>
    </citation>
    <scope>NUCLEOTIDE SEQUENCE [LARGE SCALE GENOMIC DNA]</scope>
    <source>
        <strain evidence="4">NBRC 15873</strain>
    </source>
</reference>
<keyword evidence="1" id="KW-0547">Nucleotide-binding</keyword>